<evidence type="ECO:0000256" key="3">
    <source>
        <dbReference type="SAM" id="MobiDB-lite"/>
    </source>
</evidence>
<dbReference type="InterPro" id="IPR000424">
    <property type="entry name" value="Primosome_PriB/ssb"/>
</dbReference>
<evidence type="ECO:0000313" key="4">
    <source>
        <dbReference type="EMBL" id="GAA1874711.1"/>
    </source>
</evidence>
<keyword evidence="5" id="KW-1185">Reference proteome</keyword>
<protein>
    <recommendedName>
        <fullName evidence="6">Single-stranded DNA-binding protein</fullName>
    </recommendedName>
</protein>
<dbReference type="Proteomes" id="UP001500449">
    <property type="component" value="Unassembled WGS sequence"/>
</dbReference>
<dbReference type="SUPFAM" id="SSF50249">
    <property type="entry name" value="Nucleic acid-binding proteins"/>
    <property type="match status" value="1"/>
</dbReference>
<sequence>MNDIVTTVVGRITHAPQRRALDGRREVVTFRMACNHRYFDRAAGVWKESSTSYVSVDVWRQQLGRCVMGSLAKGDPVVAHGRMLVREYEQEGRMRSAVTLVAEAVGPDLNHAMAALTRITRPAAGAAGDGARADDAGAAAGFGSDAEGGSPVIDVPALLEDGLDSAPRGGLALVGAASGEDDGTDGEPDDREVR</sequence>
<accession>A0ABN2NLN1</accession>
<name>A0ABN2NLN1_9PSEU</name>
<dbReference type="InterPro" id="IPR012340">
    <property type="entry name" value="NA-bd_OB-fold"/>
</dbReference>
<dbReference type="RefSeq" id="WP_344425991.1">
    <property type="nucleotide sequence ID" value="NZ_BAAAQK010000027.1"/>
</dbReference>
<dbReference type="Pfam" id="PF00436">
    <property type="entry name" value="SSB"/>
    <property type="match status" value="1"/>
</dbReference>
<dbReference type="EMBL" id="BAAAQK010000027">
    <property type="protein sequence ID" value="GAA1874711.1"/>
    <property type="molecule type" value="Genomic_DNA"/>
</dbReference>
<keyword evidence="1 2" id="KW-0238">DNA-binding</keyword>
<feature type="compositionally biased region" description="Acidic residues" evidence="3">
    <location>
        <begin position="179"/>
        <end position="194"/>
    </location>
</feature>
<comment type="caution">
    <text evidence="4">The sequence shown here is derived from an EMBL/GenBank/DDBJ whole genome shotgun (WGS) entry which is preliminary data.</text>
</comment>
<dbReference type="PROSITE" id="PS50935">
    <property type="entry name" value="SSB"/>
    <property type="match status" value="1"/>
</dbReference>
<gene>
    <name evidence="4" type="ORF">GCM10009836_64830</name>
</gene>
<evidence type="ECO:0000256" key="2">
    <source>
        <dbReference type="PROSITE-ProRule" id="PRU00252"/>
    </source>
</evidence>
<feature type="region of interest" description="Disordered" evidence="3">
    <location>
        <begin position="169"/>
        <end position="194"/>
    </location>
</feature>
<dbReference type="Gene3D" id="2.40.50.140">
    <property type="entry name" value="Nucleic acid-binding proteins"/>
    <property type="match status" value="1"/>
</dbReference>
<reference evidence="4 5" key="1">
    <citation type="journal article" date="2019" name="Int. J. Syst. Evol. Microbiol.">
        <title>The Global Catalogue of Microorganisms (GCM) 10K type strain sequencing project: providing services to taxonomists for standard genome sequencing and annotation.</title>
        <authorList>
            <consortium name="The Broad Institute Genomics Platform"/>
            <consortium name="The Broad Institute Genome Sequencing Center for Infectious Disease"/>
            <person name="Wu L."/>
            <person name="Ma J."/>
        </authorList>
    </citation>
    <scope>NUCLEOTIDE SEQUENCE [LARGE SCALE GENOMIC DNA]</scope>
    <source>
        <strain evidence="4 5">JCM 16009</strain>
    </source>
</reference>
<organism evidence="4 5">
    <name type="scientific">Pseudonocardia ailaonensis</name>
    <dbReference type="NCBI Taxonomy" id="367279"/>
    <lineage>
        <taxon>Bacteria</taxon>
        <taxon>Bacillati</taxon>
        <taxon>Actinomycetota</taxon>
        <taxon>Actinomycetes</taxon>
        <taxon>Pseudonocardiales</taxon>
        <taxon>Pseudonocardiaceae</taxon>
        <taxon>Pseudonocardia</taxon>
    </lineage>
</organism>
<evidence type="ECO:0000256" key="1">
    <source>
        <dbReference type="ARBA" id="ARBA00023125"/>
    </source>
</evidence>
<proteinExistence type="predicted"/>
<evidence type="ECO:0008006" key="6">
    <source>
        <dbReference type="Google" id="ProtNLM"/>
    </source>
</evidence>
<dbReference type="CDD" id="cd04496">
    <property type="entry name" value="SSB_OBF"/>
    <property type="match status" value="1"/>
</dbReference>
<evidence type="ECO:0000313" key="5">
    <source>
        <dbReference type="Proteomes" id="UP001500449"/>
    </source>
</evidence>